<keyword evidence="2" id="KW-1185">Reference proteome</keyword>
<dbReference type="EMBL" id="CP014327">
    <property type="protein sequence ID" value="AML53523.1"/>
    <property type="molecule type" value="Genomic_DNA"/>
</dbReference>
<protein>
    <submittedName>
        <fullName evidence="1">Uncharacterized protein</fullName>
    </submittedName>
</protein>
<sequence length="135" mass="14976">MTHIDPPISDKAVAAVFAGFPRPARDGTLLLRSIIFEIADRDERVGGVSETLKWRQPSYLPIAKNVGTPIRLGVPKAGGFALFVHCQTTVINEFRTLFSGDFEFDGNRAVLFDSKASIEIEKITLLINRALTYRL</sequence>
<accession>A0A126V5H2</accession>
<dbReference type="SUPFAM" id="SSF159888">
    <property type="entry name" value="YdhG-like"/>
    <property type="match status" value="1"/>
</dbReference>
<dbReference type="AlphaFoldDB" id="A0A126V5H2"/>
<evidence type="ECO:0000313" key="2">
    <source>
        <dbReference type="Proteomes" id="UP000070371"/>
    </source>
</evidence>
<name>A0A126V5H2_9RHOB</name>
<proteinExistence type="predicted"/>
<gene>
    <name evidence="1" type="ORF">RC74_04480</name>
</gene>
<reference evidence="1 2" key="1">
    <citation type="submission" date="2016-02" db="EMBL/GenBank/DDBJ databases">
        <title>Complete genome sequence of Halocynthiibacter arcticus PAMC 20958t from arctic marine sediment.</title>
        <authorList>
            <person name="Lee Y.M."/>
            <person name="Baek K."/>
            <person name="Lee H.K."/>
            <person name="Shin S.C."/>
        </authorList>
    </citation>
    <scope>NUCLEOTIDE SEQUENCE [LARGE SCALE GENOMIC DNA]</scope>
    <source>
        <strain evidence="1">PAMC 20958</strain>
    </source>
</reference>
<dbReference type="OrthoDB" id="328972at2"/>
<dbReference type="KEGG" id="hat:RC74_04480"/>
<dbReference type="STRING" id="1579316.RC74_04480"/>
<evidence type="ECO:0000313" key="1">
    <source>
        <dbReference type="EMBL" id="AML53523.1"/>
    </source>
</evidence>
<dbReference type="Proteomes" id="UP000070371">
    <property type="component" value="Chromosome"/>
</dbReference>
<organism evidence="1 2">
    <name type="scientific">Falsihalocynthiibacter arcticus</name>
    <dbReference type="NCBI Taxonomy" id="1579316"/>
    <lineage>
        <taxon>Bacteria</taxon>
        <taxon>Pseudomonadati</taxon>
        <taxon>Pseudomonadota</taxon>
        <taxon>Alphaproteobacteria</taxon>
        <taxon>Rhodobacterales</taxon>
        <taxon>Roseobacteraceae</taxon>
        <taxon>Falsihalocynthiibacter</taxon>
    </lineage>
</organism>